<feature type="domain" description="SnoaL-like" evidence="1">
    <location>
        <begin position="14"/>
        <end position="88"/>
    </location>
</feature>
<keyword evidence="3" id="KW-1185">Reference proteome</keyword>
<reference evidence="2 3" key="1">
    <citation type="submission" date="2019-07" db="EMBL/GenBank/DDBJ databases">
        <title>Whole genome shotgun sequence of Adhaeribacter aerolatus NBRC 106133.</title>
        <authorList>
            <person name="Hosoyama A."/>
            <person name="Uohara A."/>
            <person name="Ohji S."/>
            <person name="Ichikawa N."/>
        </authorList>
    </citation>
    <scope>NUCLEOTIDE SEQUENCE [LARGE SCALE GENOMIC DNA]</scope>
    <source>
        <strain evidence="2 3">NBRC 106133</strain>
    </source>
</reference>
<dbReference type="SUPFAM" id="SSF54427">
    <property type="entry name" value="NTF2-like"/>
    <property type="match status" value="1"/>
</dbReference>
<protein>
    <recommendedName>
        <fullName evidence="1">SnoaL-like domain-containing protein</fullName>
    </recommendedName>
</protein>
<dbReference type="Pfam" id="PF12680">
    <property type="entry name" value="SnoaL_2"/>
    <property type="match status" value="1"/>
</dbReference>
<dbReference type="OrthoDB" id="680344at2"/>
<dbReference type="EMBL" id="BJYS01000020">
    <property type="protein sequence ID" value="GEO05152.1"/>
    <property type="molecule type" value="Genomic_DNA"/>
</dbReference>
<dbReference type="InterPro" id="IPR032710">
    <property type="entry name" value="NTF2-like_dom_sf"/>
</dbReference>
<proteinExistence type="predicted"/>
<sequence>METLQISTDTILDHHLKAFRNNDLAELMKDYSAESEVWTPDGAVVGLEAIAAFYTYIFSLLPKEQFNLDIKQRIVKEHKAYLVWSTESPFINIPVGTDSFQISGDKIIWQSLAAHIIPK</sequence>
<comment type="caution">
    <text evidence="2">The sequence shown here is derived from an EMBL/GenBank/DDBJ whole genome shotgun (WGS) entry which is preliminary data.</text>
</comment>
<dbReference type="Proteomes" id="UP000321532">
    <property type="component" value="Unassembled WGS sequence"/>
</dbReference>
<dbReference type="InterPro" id="IPR037401">
    <property type="entry name" value="SnoaL-like"/>
</dbReference>
<name>A0A512AZL1_9BACT</name>
<organism evidence="2 3">
    <name type="scientific">Adhaeribacter aerolatus</name>
    <dbReference type="NCBI Taxonomy" id="670289"/>
    <lineage>
        <taxon>Bacteria</taxon>
        <taxon>Pseudomonadati</taxon>
        <taxon>Bacteroidota</taxon>
        <taxon>Cytophagia</taxon>
        <taxon>Cytophagales</taxon>
        <taxon>Hymenobacteraceae</taxon>
        <taxon>Adhaeribacter</taxon>
    </lineage>
</organism>
<evidence type="ECO:0000313" key="3">
    <source>
        <dbReference type="Proteomes" id="UP000321532"/>
    </source>
</evidence>
<dbReference type="Gene3D" id="3.10.450.50">
    <property type="match status" value="1"/>
</dbReference>
<evidence type="ECO:0000259" key="1">
    <source>
        <dbReference type="Pfam" id="PF12680"/>
    </source>
</evidence>
<dbReference type="RefSeq" id="WP_146898503.1">
    <property type="nucleotide sequence ID" value="NZ_BJYS01000020.1"/>
</dbReference>
<gene>
    <name evidence="2" type="ORF">AAE02nite_28160</name>
</gene>
<dbReference type="AlphaFoldDB" id="A0A512AZL1"/>
<accession>A0A512AZL1</accession>
<evidence type="ECO:0000313" key="2">
    <source>
        <dbReference type="EMBL" id="GEO05152.1"/>
    </source>
</evidence>